<dbReference type="InterPro" id="IPR032710">
    <property type="entry name" value="NTF2-like_dom_sf"/>
</dbReference>
<dbReference type="AlphaFoldDB" id="A0A1A3H5L5"/>
<sequence length="117" mass="12849">MVLVAGIGAYAYWHDHERAKQVAEIRKVINQFADASDTADTKKMATLMCREEAAQFTSDVPNASDVGPIVPGQRQAVEIAYVVIKDDTAMVGVTRPPLPTVNFDLKRENGTWKLCNA</sequence>
<gene>
    <name evidence="1" type="ORF">A5630_01405</name>
</gene>
<name>A0A1A3H5L5_MYCMU</name>
<proteinExistence type="predicted"/>
<evidence type="ECO:0000313" key="1">
    <source>
        <dbReference type="EMBL" id="OBJ42939.1"/>
    </source>
</evidence>
<dbReference type="Proteomes" id="UP000093898">
    <property type="component" value="Unassembled WGS sequence"/>
</dbReference>
<organism evidence="1 2">
    <name type="scientific">Mycolicibacterium mucogenicum</name>
    <name type="common">Mycobacterium mucogenicum</name>
    <dbReference type="NCBI Taxonomy" id="56689"/>
    <lineage>
        <taxon>Bacteria</taxon>
        <taxon>Bacillati</taxon>
        <taxon>Actinomycetota</taxon>
        <taxon>Actinomycetes</taxon>
        <taxon>Mycobacteriales</taxon>
        <taxon>Mycobacteriaceae</taxon>
        <taxon>Mycolicibacterium</taxon>
    </lineage>
</organism>
<comment type="caution">
    <text evidence="1">The sequence shown here is derived from an EMBL/GenBank/DDBJ whole genome shotgun (WGS) entry which is preliminary data.</text>
</comment>
<accession>A0A1A3H5L5</accession>
<reference evidence="1 2" key="1">
    <citation type="submission" date="2016-06" db="EMBL/GenBank/DDBJ databases">
        <authorList>
            <person name="Kjaerup R.B."/>
            <person name="Dalgaard T.S."/>
            <person name="Juul-Madsen H.R."/>
        </authorList>
    </citation>
    <scope>NUCLEOTIDE SEQUENCE [LARGE SCALE GENOMIC DNA]</scope>
    <source>
        <strain evidence="1 2">1127319.6</strain>
    </source>
</reference>
<dbReference type="SUPFAM" id="SSF54427">
    <property type="entry name" value="NTF2-like"/>
    <property type="match status" value="1"/>
</dbReference>
<evidence type="ECO:0008006" key="3">
    <source>
        <dbReference type="Google" id="ProtNLM"/>
    </source>
</evidence>
<dbReference type="EMBL" id="LZLC01000090">
    <property type="protein sequence ID" value="OBJ42939.1"/>
    <property type="molecule type" value="Genomic_DNA"/>
</dbReference>
<evidence type="ECO:0000313" key="2">
    <source>
        <dbReference type="Proteomes" id="UP000093898"/>
    </source>
</evidence>
<protein>
    <recommendedName>
        <fullName evidence="3">Lumazine-binding protein</fullName>
    </recommendedName>
</protein>